<dbReference type="AlphaFoldDB" id="A0A510JNS1"/>
<keyword evidence="2" id="KW-1185">Reference proteome</keyword>
<evidence type="ECO:0000313" key="2">
    <source>
        <dbReference type="Proteomes" id="UP000322617"/>
    </source>
</evidence>
<dbReference type="EMBL" id="AP019827">
    <property type="protein sequence ID" value="BBM40874.1"/>
    <property type="molecule type" value="Genomic_DNA"/>
</dbReference>
<gene>
    <name evidence="1" type="ORF">JCM16776_1094</name>
</gene>
<dbReference type="STRING" id="1122172.GCA_000373045_00315"/>
<dbReference type="RefSeq" id="WP_018449935.1">
    <property type="nucleotide sequence ID" value="NZ_AP019827.1"/>
</dbReference>
<reference evidence="1 2" key="1">
    <citation type="submission" date="2019-07" db="EMBL/GenBank/DDBJ databases">
        <title>Complete Genome Sequence of Leptotrichia shahii Strain JCM 16776.</title>
        <authorList>
            <person name="Watanabe S."/>
            <person name="Cui L."/>
        </authorList>
    </citation>
    <scope>NUCLEOTIDE SEQUENCE [LARGE SCALE GENOMIC DNA]</scope>
    <source>
        <strain evidence="1 2">JCM16776</strain>
    </source>
</reference>
<proteinExistence type="predicted"/>
<dbReference type="Proteomes" id="UP000322617">
    <property type="component" value="Chromosome"/>
</dbReference>
<accession>A0A510JNS1</accession>
<name>A0A510JNS1_9FUSO</name>
<dbReference type="KEGG" id="lsz:JCM16776_1094"/>
<sequence>MIRYILIILALLSFNIFAERYKGGYVNGKWYAFYNNNYIERNCIDGFENEPLGGCGHQFPFLLQKIELSVIGVAEIKNKENDALEILLKVSDFKIENSDYEGEIYTPYAYPVPPEKKGKPYFPKFSSIPKDEFLKFLKDNNKNLKFNNKEWVEEYEGKKVKFSGVEIIKLNLFGSFYREGNEIWISCVGF</sequence>
<evidence type="ECO:0000313" key="1">
    <source>
        <dbReference type="EMBL" id="BBM40874.1"/>
    </source>
</evidence>
<organism evidence="1 2">
    <name type="scientific">Leptotrichia shahii</name>
    <dbReference type="NCBI Taxonomy" id="157691"/>
    <lineage>
        <taxon>Bacteria</taxon>
        <taxon>Fusobacteriati</taxon>
        <taxon>Fusobacteriota</taxon>
        <taxon>Fusobacteriia</taxon>
        <taxon>Fusobacteriales</taxon>
        <taxon>Leptotrichiaceae</taxon>
        <taxon>Leptotrichia</taxon>
    </lineage>
</organism>
<protein>
    <submittedName>
        <fullName evidence="1">Uncharacterized protein</fullName>
    </submittedName>
</protein>